<comment type="similarity">
    <text evidence="2">Belongs to the ATPase epsilon chain family.</text>
</comment>
<dbReference type="SUPFAM" id="SSF51344">
    <property type="entry name" value="Epsilon subunit of F1F0-ATP synthase N-terminal domain"/>
    <property type="match status" value="1"/>
</dbReference>
<dbReference type="OMA" id="LFDCSIY"/>
<keyword evidence="7 13" id="KW-1133">Transmembrane helix</keyword>
<dbReference type="GO" id="GO:0046933">
    <property type="term" value="F:proton-transporting ATP synthase activity, rotational mechanism"/>
    <property type="evidence" value="ECO:0007669"/>
    <property type="project" value="InterPro"/>
</dbReference>
<dbReference type="GO" id="GO:0090324">
    <property type="term" value="P:negative regulation of oxidative phosphorylation"/>
    <property type="evidence" value="ECO:0007669"/>
    <property type="project" value="InterPro"/>
</dbReference>
<dbReference type="Gene3D" id="3.50.4.10">
    <property type="entry name" value="Hepatocyte Growth Factor"/>
    <property type="match status" value="2"/>
</dbReference>
<evidence type="ECO:0000256" key="1">
    <source>
        <dbReference type="ARBA" id="ARBA00004479"/>
    </source>
</evidence>
<reference evidence="16 17" key="1">
    <citation type="submission" date="2013-02" db="EMBL/GenBank/DDBJ databases">
        <title>The Genome Sequence of Plasmodium falciparum NF54.</title>
        <authorList>
            <consortium name="The Broad Institute Genome Sequencing Platform"/>
            <consortium name="The Broad Institute Genome Sequencing Center for Infectious Disease"/>
            <person name="Neafsey D."/>
            <person name="Cheeseman I."/>
            <person name="Volkman S."/>
            <person name="Adams J."/>
            <person name="Walker B."/>
            <person name="Young S.K."/>
            <person name="Zeng Q."/>
            <person name="Gargeya S."/>
            <person name="Fitzgerald M."/>
            <person name="Haas B."/>
            <person name="Abouelleil A."/>
            <person name="Alvarado L."/>
            <person name="Arachchi H.M."/>
            <person name="Berlin A.M."/>
            <person name="Chapman S.B."/>
            <person name="Dewar J."/>
            <person name="Goldberg J."/>
            <person name="Griggs A."/>
            <person name="Gujja S."/>
            <person name="Hansen M."/>
            <person name="Howarth C."/>
            <person name="Imamovic A."/>
            <person name="Larimer J."/>
            <person name="McCowan C."/>
            <person name="Murphy C."/>
            <person name="Neiman D."/>
            <person name="Pearson M."/>
            <person name="Priest M."/>
            <person name="Roberts A."/>
            <person name="Saif S."/>
            <person name="Shea T."/>
            <person name="Sisk P."/>
            <person name="Sykes S."/>
            <person name="Wortman J."/>
            <person name="Nusbaum C."/>
            <person name="Birren B."/>
        </authorList>
    </citation>
    <scope>NUCLEOTIDE SEQUENCE [LARGE SCALE GENOMIC DNA]</scope>
    <source>
        <strain evidence="16 17">NF54</strain>
    </source>
</reference>
<evidence type="ECO:0000256" key="12">
    <source>
        <dbReference type="SAM" id="MobiDB-lite"/>
    </source>
</evidence>
<dbReference type="EMBL" id="KE123838">
    <property type="protein sequence ID" value="EWC87700.1"/>
    <property type="molecule type" value="Genomic_DNA"/>
</dbReference>
<organism evidence="16 17">
    <name type="scientific">Plasmodium falciparum (isolate NF54)</name>
    <dbReference type="NCBI Taxonomy" id="5843"/>
    <lineage>
        <taxon>Eukaryota</taxon>
        <taxon>Sar</taxon>
        <taxon>Alveolata</taxon>
        <taxon>Apicomplexa</taxon>
        <taxon>Aconoidasida</taxon>
        <taxon>Haemosporida</taxon>
        <taxon>Plasmodiidae</taxon>
        <taxon>Plasmodium</taxon>
        <taxon>Plasmodium (Laverania)</taxon>
    </lineage>
</organism>
<dbReference type="Gene3D" id="2.60.15.10">
    <property type="entry name" value="F0F1 ATP synthase delta/epsilon subunit, N-terminal"/>
    <property type="match status" value="1"/>
</dbReference>
<keyword evidence="4" id="KW-0813">Transport</keyword>
<dbReference type="Pfam" id="PF11556">
    <property type="entry name" value="EBA-175_VI"/>
    <property type="match status" value="1"/>
</dbReference>
<feature type="region of interest" description="Disordered" evidence="12">
    <location>
        <begin position="1425"/>
        <end position="1445"/>
    </location>
</feature>
<evidence type="ECO:0000256" key="4">
    <source>
        <dbReference type="ARBA" id="ARBA00022448"/>
    </source>
</evidence>
<dbReference type="CDD" id="cd12152">
    <property type="entry name" value="F1-ATPase_delta"/>
    <property type="match status" value="1"/>
</dbReference>
<accession>W7K4H6</accession>
<dbReference type="GO" id="GO:0045259">
    <property type="term" value="C:proton-transporting ATP synthase complex"/>
    <property type="evidence" value="ECO:0007669"/>
    <property type="project" value="InterPro"/>
</dbReference>
<dbReference type="InterPro" id="IPR036771">
    <property type="entry name" value="ATPsynth_dsu/esu_N"/>
</dbReference>
<evidence type="ECO:0000256" key="10">
    <source>
        <dbReference type="ARBA" id="ARBA00023180"/>
    </source>
</evidence>
<dbReference type="FunFam" id="1.10.1740.170:FF:000001">
    <property type="entry name" value="Erythrocyte binding antigen"/>
    <property type="match status" value="1"/>
</dbReference>
<comment type="similarity">
    <text evidence="3">Belongs to the apicomplexan parasites AMA1 family.</text>
</comment>
<gene>
    <name evidence="16" type="ORF">PFNF54_03507</name>
</gene>
<evidence type="ECO:0000256" key="3">
    <source>
        <dbReference type="ARBA" id="ARBA00007098"/>
    </source>
</evidence>
<evidence type="ECO:0000313" key="16">
    <source>
        <dbReference type="EMBL" id="EWC87700.1"/>
    </source>
</evidence>
<feature type="coiled-coil region" evidence="11">
    <location>
        <begin position="1303"/>
        <end position="1391"/>
    </location>
</feature>
<evidence type="ECO:0000313" key="17">
    <source>
        <dbReference type="Proteomes" id="UP000030673"/>
    </source>
</evidence>
<dbReference type="InterPro" id="IPR020546">
    <property type="entry name" value="ATP_synth_F1_dsu/esu_N"/>
</dbReference>
<feature type="domain" description="Erythrocyte binding antigen 175 C-terminal" evidence="15">
    <location>
        <begin position="1501"/>
        <end position="1579"/>
    </location>
</feature>
<evidence type="ECO:0000259" key="14">
    <source>
        <dbReference type="Pfam" id="PF02823"/>
    </source>
</evidence>
<keyword evidence="11" id="KW-0175">Coiled coil</keyword>
<evidence type="ECO:0000256" key="2">
    <source>
        <dbReference type="ARBA" id="ARBA00005712"/>
    </source>
</evidence>
<dbReference type="Pfam" id="PF02823">
    <property type="entry name" value="ATP-synt_DE_N"/>
    <property type="match status" value="1"/>
</dbReference>
<dbReference type="GO" id="GO:0022904">
    <property type="term" value="P:respiratory electron transport chain"/>
    <property type="evidence" value="ECO:0007669"/>
    <property type="project" value="TreeGrafter"/>
</dbReference>
<keyword evidence="17" id="KW-1185">Reference proteome</keyword>
<proteinExistence type="inferred from homology"/>
<feature type="domain" description="ATP synthase F1 complex delta/epsilon subunit N-terminal" evidence="14">
    <location>
        <begin position="20"/>
        <end position="84"/>
    </location>
</feature>
<dbReference type="Pfam" id="PF02430">
    <property type="entry name" value="AMA-1"/>
    <property type="match status" value="2"/>
</dbReference>
<evidence type="ECO:0000259" key="15">
    <source>
        <dbReference type="Pfam" id="PF11556"/>
    </source>
</evidence>
<keyword evidence="5 13" id="KW-0812">Transmembrane</keyword>
<keyword evidence="9 13" id="KW-0472">Membrane</keyword>
<evidence type="ECO:0000256" key="6">
    <source>
        <dbReference type="ARBA" id="ARBA00022729"/>
    </source>
</evidence>
<dbReference type="InterPro" id="IPR021620">
    <property type="entry name" value="EBA-175_C"/>
</dbReference>
<evidence type="ECO:0000256" key="7">
    <source>
        <dbReference type="ARBA" id="ARBA00022989"/>
    </source>
</evidence>
<dbReference type="InterPro" id="IPR001469">
    <property type="entry name" value="ATP_synth_F1_dsu/esu"/>
</dbReference>
<evidence type="ECO:0000256" key="13">
    <source>
        <dbReference type="SAM" id="Phobius"/>
    </source>
</evidence>
<dbReference type="PANTHER" id="PTHR21024:SF0">
    <property type="entry name" value="ELECTRON TRANSFER FLAVOPROTEIN REGULATORY FACTOR 1"/>
    <property type="match status" value="1"/>
</dbReference>
<comment type="subcellular location">
    <subcellularLocation>
        <location evidence="1">Membrane</location>
        <topology evidence="1">Single-pass type I membrane protein</topology>
    </subcellularLocation>
</comment>
<evidence type="ECO:0008006" key="18">
    <source>
        <dbReference type="Google" id="ProtNLM"/>
    </source>
</evidence>
<evidence type="ECO:0000256" key="11">
    <source>
        <dbReference type="SAM" id="Coils"/>
    </source>
</evidence>
<dbReference type="InterPro" id="IPR043057">
    <property type="entry name" value="EBA-175_C_sf"/>
</dbReference>
<keyword evidence="10" id="KW-0325">Glycoprotein</keyword>
<dbReference type="Proteomes" id="UP000030673">
    <property type="component" value="Unassembled WGS sequence"/>
</dbReference>
<name>W7K4H6_PLAFO</name>
<protein>
    <recommendedName>
        <fullName evidence="18">ATP synthase F1 complex delta/epsilon subunit N-terminal domain-containing protein</fullName>
    </recommendedName>
</protein>
<dbReference type="InterPro" id="IPR003298">
    <property type="entry name" value="Apmem_Ag1"/>
</dbReference>
<dbReference type="Gene3D" id="1.10.1740.170">
    <property type="entry name" value="Erythrocyte binding antigen 175 region VI"/>
    <property type="match status" value="1"/>
</dbReference>
<dbReference type="PANTHER" id="PTHR21024">
    <property type="entry name" value="GROWTH HORMONE-INDUCIBLE SOLUBLE PROTEIN-RELATED"/>
    <property type="match status" value="1"/>
</dbReference>
<keyword evidence="8" id="KW-0406">Ion transport</keyword>
<evidence type="ECO:0000256" key="9">
    <source>
        <dbReference type="ARBA" id="ARBA00023136"/>
    </source>
</evidence>
<feature type="transmembrane region" description="Helical" evidence="13">
    <location>
        <begin position="1587"/>
        <end position="1604"/>
    </location>
</feature>
<dbReference type="GO" id="GO:0005739">
    <property type="term" value="C:mitochondrion"/>
    <property type="evidence" value="ECO:0007669"/>
    <property type="project" value="TreeGrafter"/>
</dbReference>
<sequence>MFYRTRRIFFSTAKNSNLYLSISSSSESIFRNQVIKRASFPGIEGYFTVTNNHSPLVTLLRNGIITVEFDDKEKKQFFISDGIFIYKKSNDNNSSNNAEIVGVEIVPLEYLDKNKTIKVLQEMCAINDATDDKWRKIKTLLGKELCSSILQERDVLSEGNESEKSTICPNHVKEGTYKLGCPDYGKTFLMGFEDNKYSEEFLNEISFGFLNKKYKLPIEIPLNKSGLSMYQGLFKRCPYNKKHYSMIKNENEYDMCFRKFYNNSNISTRIYKRGKQNRKYIYFSSHGLGGRLGANIEEPLHKYKNDEHYVTKKMRYPEKIKNLFDCSIYSHCIGPCLYKDFNNSCFLNLPILFNHQTKECVIIGTHEEKRIHNCQSGSTDQNIQRCFLPVKKEKGNQWTYASSFIRTDYMTKCPPRFPLNHTMFGYFNYSTGKCETYYMNHEKRTLSFSKCIETLFNNIKKQDDVNNSSFLWGVWTIENNANEKTNLASMDNTGSCYFLKKKPTCVLKKENHFSFTILTANSFNLNQNIIYPELKNNSSKEGSSLIHFKDPKQTNKRVLYENNKKSKRNVRTKINSVNPFTIPSTLNTNEKEEYNKNEVKNYPNNNISYIQKVHSSFVNNRFNIHSDSSFKPIHKMIQMNIYTDNKLYNNNNQKIKDSNNNMNGMSVTQRSPSIGENQNGNPQQKYMERFDIPNNHIFIEWQKEGEYGNDEFKYNIISNKTAGTSQSLFHNYKDKTCPNHVYEGRAHGSCPNYGKAIIVQNLLGEEYDKNFNLNFLNEIRTGYLNKYFKKDVEISYENSGIAMHNNMLRSCPVHENEEKLFSVKTDYNYKMCKSKIFSNRFTMKEYDPKTRLFMYYGLYGLGGRLGANIKRDKQKEKKYEDNITLPMKNPSLIKNLFDCSIYSYCLGPCLENSFGNKCFRNLPAYYNHLTNECVILGTHEQERTNSCRRTKEEKKKPNCQILRKTTDSKDWTYVSSFIRPDYETKCPPRYPLKSKVFGTFDQKTGKCKSLMDKAYEVGINKFSVCLEYLFLVSPKDLYNSGRNNYWGIWAADHSVNENNIEIANGKCYHLVVKPTCVIDKENHFSFTALTANTVDFNQSVNIRKIEELTEYGNNDDVLKEKEINNEPIDNVNETKINRKSHVNSMERNKPSYKENEYDQMEKNVEDETYSEEFGLFEEARKTETGRIEEESKKKEAMKRAEDARRIEEARRAEDARRIEEARRAEDARRVEIARRVEDARRIEISRRAEDAKRIEAARRAIEVRRAELRKAEDARRIEAARRYENERRIEEARRYEDEKRIEAVKRAEEVRKDEEEAKRAEKERNNEEIRKFEEARMAHFARRQAAIKAEEKKEKEAVIEEELKKEDEKRRMEVEKKIKDTKDNFENIQEGNNKNTPYINKEMFDSEIKEVVITKNMQLNEADAFEKHNSENSKSSNKNADFSKEKDLLEDDIENILETDENEKINKDDIERSNNNMKGNNNDIIYTKLDVEEYKKRDVNETREKIIKISKKNMCNNDFSSKYCDYMKDNISSGTCSNEERKSLCCSISDFCLKYFDHNSNKYYDCTKIEFADPLYRCFKKKEFSNMVYFAGAGIVLILLFVIGSKMIIGKWFEEATFDEMDLNYDKIYTLAMINNEETQVSNPLSYSEENIIK</sequence>
<evidence type="ECO:0000256" key="8">
    <source>
        <dbReference type="ARBA" id="ARBA00023065"/>
    </source>
</evidence>
<dbReference type="InterPro" id="IPR052000">
    <property type="entry name" value="ETFRF1"/>
</dbReference>
<evidence type="ECO:0000256" key="5">
    <source>
        <dbReference type="ARBA" id="ARBA00022692"/>
    </source>
</evidence>
<keyword evidence="6" id="KW-0732">Signal</keyword>